<evidence type="ECO:0000256" key="5">
    <source>
        <dbReference type="ARBA" id="ARBA00022801"/>
    </source>
</evidence>
<dbReference type="InterPro" id="IPR017853">
    <property type="entry name" value="GH"/>
</dbReference>
<dbReference type="Gene3D" id="3.20.20.300">
    <property type="entry name" value="Glycoside hydrolase, family 3, N-terminal domain"/>
    <property type="match status" value="1"/>
</dbReference>
<feature type="domain" description="Fibronectin type III-like" evidence="7">
    <location>
        <begin position="681"/>
        <end position="750"/>
    </location>
</feature>
<dbReference type="PANTHER" id="PTHR30620:SF16">
    <property type="entry name" value="LYSOSOMAL BETA GLUCOSIDASE"/>
    <property type="match status" value="1"/>
</dbReference>
<proteinExistence type="inferred from homology"/>
<dbReference type="PRINTS" id="PR00133">
    <property type="entry name" value="GLHYDRLASE3"/>
</dbReference>
<evidence type="ECO:0000256" key="2">
    <source>
        <dbReference type="ARBA" id="ARBA00005336"/>
    </source>
</evidence>
<comment type="caution">
    <text evidence="8">The sequence shown here is derived from an EMBL/GenBank/DDBJ whole genome shotgun (WGS) entry which is preliminary data.</text>
</comment>
<dbReference type="Pfam" id="PF14310">
    <property type="entry name" value="Fn3-like"/>
    <property type="match status" value="1"/>
</dbReference>
<keyword evidence="4" id="KW-0732">Signal</keyword>
<dbReference type="Gene3D" id="2.60.40.10">
    <property type="entry name" value="Immunoglobulins"/>
    <property type="match status" value="1"/>
</dbReference>
<dbReference type="NCBIfam" id="NF011678">
    <property type="entry name" value="PRK15098.1"/>
    <property type="match status" value="1"/>
</dbReference>
<reference evidence="8 9" key="1">
    <citation type="journal article" date="2021" name="Sci. Rep.">
        <title>The distribution of antibiotic resistance genes in chicken gut microbiota commensals.</title>
        <authorList>
            <person name="Juricova H."/>
            <person name="Matiasovicova J."/>
            <person name="Kubasova T."/>
            <person name="Cejkova D."/>
            <person name="Rychlik I."/>
        </authorList>
    </citation>
    <scope>NUCLEOTIDE SEQUENCE [LARGE SCALE GENOMIC DNA]</scope>
    <source>
        <strain evidence="8 9">An801</strain>
    </source>
</reference>
<dbReference type="InterPro" id="IPR013783">
    <property type="entry name" value="Ig-like_fold"/>
</dbReference>
<evidence type="ECO:0000256" key="1">
    <source>
        <dbReference type="ARBA" id="ARBA00000448"/>
    </source>
</evidence>
<dbReference type="SUPFAM" id="SSF51445">
    <property type="entry name" value="(Trans)glycosidases"/>
    <property type="match status" value="1"/>
</dbReference>
<dbReference type="Pfam" id="PF00933">
    <property type="entry name" value="Glyco_hydro_3"/>
    <property type="match status" value="1"/>
</dbReference>
<evidence type="ECO:0000256" key="6">
    <source>
        <dbReference type="ARBA" id="ARBA00023295"/>
    </source>
</evidence>
<dbReference type="PROSITE" id="PS51257">
    <property type="entry name" value="PROKAR_LIPOPROTEIN"/>
    <property type="match status" value="1"/>
</dbReference>
<dbReference type="GO" id="GO:0008422">
    <property type="term" value="F:beta-glucosidase activity"/>
    <property type="evidence" value="ECO:0007669"/>
    <property type="project" value="UniProtKB-EC"/>
</dbReference>
<dbReference type="Pfam" id="PF01915">
    <property type="entry name" value="Glyco_hydro_3_C"/>
    <property type="match status" value="1"/>
</dbReference>
<dbReference type="Gene3D" id="3.40.50.1700">
    <property type="entry name" value="Glycoside hydrolase family 3 C-terminal domain"/>
    <property type="match status" value="1"/>
</dbReference>
<dbReference type="PANTHER" id="PTHR30620">
    <property type="entry name" value="PERIPLASMIC BETA-GLUCOSIDASE-RELATED"/>
    <property type="match status" value="1"/>
</dbReference>
<dbReference type="InterPro" id="IPR036881">
    <property type="entry name" value="Glyco_hydro_3_C_sf"/>
</dbReference>
<dbReference type="InterPro" id="IPR026891">
    <property type="entry name" value="Fn3-like"/>
</dbReference>
<keyword evidence="9" id="KW-1185">Reference proteome</keyword>
<comment type="catalytic activity">
    <reaction evidence="1">
        <text>Hydrolysis of terminal, non-reducing beta-D-glucosyl residues with release of beta-D-glucose.</text>
        <dbReference type="EC" id="3.2.1.21"/>
    </reaction>
</comment>
<evidence type="ECO:0000313" key="9">
    <source>
        <dbReference type="Proteomes" id="UP000703295"/>
    </source>
</evidence>
<dbReference type="Proteomes" id="UP000703295">
    <property type="component" value="Unassembled WGS sequence"/>
</dbReference>
<evidence type="ECO:0000256" key="4">
    <source>
        <dbReference type="ARBA" id="ARBA00022729"/>
    </source>
</evidence>
<keyword evidence="6 8" id="KW-0326">Glycosidase</keyword>
<dbReference type="EC" id="3.2.1.21" evidence="3"/>
<dbReference type="SMART" id="SM01217">
    <property type="entry name" value="Fn3_like"/>
    <property type="match status" value="1"/>
</dbReference>
<dbReference type="EMBL" id="JACJJW010000024">
    <property type="protein sequence ID" value="MBM6758934.1"/>
    <property type="molecule type" value="Genomic_DNA"/>
</dbReference>
<dbReference type="InterPro" id="IPR002772">
    <property type="entry name" value="Glyco_hydro_3_C"/>
</dbReference>
<dbReference type="InterPro" id="IPR051915">
    <property type="entry name" value="Cellulose_Degrad_GH3"/>
</dbReference>
<comment type="similarity">
    <text evidence="2">Belongs to the glycosyl hydrolase 3 family.</text>
</comment>
<gene>
    <name evidence="8" type="primary">bglX</name>
    <name evidence="8" type="ORF">H6A31_09630</name>
</gene>
<organism evidence="8 9">
    <name type="scientific">Bacteroides mediterraneensis</name>
    <dbReference type="NCBI Taxonomy" id="1841856"/>
    <lineage>
        <taxon>Bacteria</taxon>
        <taxon>Pseudomonadati</taxon>
        <taxon>Bacteroidota</taxon>
        <taxon>Bacteroidia</taxon>
        <taxon>Bacteroidales</taxon>
        <taxon>Bacteroidaceae</taxon>
        <taxon>Bacteroides</taxon>
    </lineage>
</organism>
<accession>A0ABS2EWM0</accession>
<dbReference type="InterPro" id="IPR001764">
    <property type="entry name" value="Glyco_hydro_3_N"/>
</dbReference>
<dbReference type="SUPFAM" id="SSF52279">
    <property type="entry name" value="Beta-D-glucan exohydrolase, C-terminal domain"/>
    <property type="match status" value="1"/>
</dbReference>
<dbReference type="InterPro" id="IPR036962">
    <property type="entry name" value="Glyco_hydro_3_N_sf"/>
</dbReference>
<keyword evidence="5 8" id="KW-0378">Hydrolase</keyword>
<dbReference type="RefSeq" id="WP_204476110.1">
    <property type="nucleotide sequence ID" value="NZ_JACJJW010000024.1"/>
</dbReference>
<name>A0ABS2EWM0_9BACE</name>
<evidence type="ECO:0000259" key="7">
    <source>
        <dbReference type="SMART" id="SM01217"/>
    </source>
</evidence>
<protein>
    <recommendedName>
        <fullName evidence="3">beta-glucosidase</fullName>
        <ecNumber evidence="3">3.2.1.21</ecNumber>
    </recommendedName>
</protein>
<evidence type="ECO:0000256" key="3">
    <source>
        <dbReference type="ARBA" id="ARBA00012744"/>
    </source>
</evidence>
<evidence type="ECO:0000313" key="8">
    <source>
        <dbReference type="EMBL" id="MBM6758934.1"/>
    </source>
</evidence>
<sequence length="761" mass="83424">MGKISQFVKAGLLLLVMAGCSSSGNGGKDAEMDRFVSDLMGRMTLQEKLGQLNLPAGNDLVSGAVKNSQLAEAIRAGEVGGFFNVKGVGKIYQLQRMAVEESRLGIPLMVGADVIHGYETIFPIPLALSCSWDTAAVERMARISATEASADGVSWTFSPMVDICRDARWGRVAEGSGEDPYLGALMAGAYVRGYQGDGMKQHNEIMACVKHFALYGASESGRDYNSVDMSRNRMYNVYLRPYKGAVDAGVGSVMSSFNTINGVPATADKWLLTDLLRNEWGFQGFVVTDYNSIGEMKSHGVADVQEASARALNAGTDMDMVTHGFLHTLEASLKAKAVTQERIDEACRRVLEAKYKLGLFENPYKYCDTLRARKELFTEAHRKAAREIATETFVLLKNDGQLLPLQKKGRIALIGPLADAQNNMCGTWSMNCATDRHVTMYDAFRRAVGDRATVSYAKGSNLYYDEQMEQGAVGPRPLVRGNDNQLRAEALRVAASADVIVAALGESAEMSGESASRTEIQLPDAQRDLLKALVATGKPVVLALFTGRPLDLCWESAHVPAILNVWFAGSEAGDAIADVVFGDVSPSGKLTTSFPRAVGQLPLYYNHLNTGRPDADDTSFNRYTSNYIDQSNEPLYPFGYGLSYTTFTYGTLKLSAERLPKGGQLKVTVPVANTGRYDGVEIVQLYLHDVYAEIARPVKELKAFQRIFLKKGETRKVEFVLDDEDLKYYNSRLEYGYEPGEFEVMVGPDSRNVQRVTFVAE</sequence>